<proteinExistence type="predicted"/>
<accession>A0A1B8ZUT2</accession>
<dbReference type="AlphaFoldDB" id="A0A1B8ZUT2"/>
<dbReference type="Proteomes" id="UP000093432">
    <property type="component" value="Unassembled WGS sequence"/>
</dbReference>
<sequence length="221" mass="25670">MKIIVVVFILLTNLVFAQDLEIKIPDERIELTSENNSNLCYSIKNNSTKYYKVLADSTGFSTGENEAVDEPNLGLLNLRIIDGDKLLVPISGSYGYQKEPRMIIPSDQELVQFKKRYQLNLKHDYEWRTFYDINKRIINIPPKESIALCTKISLPIYRSVADDGSLFYDIKNQKEYRLQLFLNIPTKMLRKYSKVLNEEPKKYRIFSGKIVSNKIGVMVKD</sequence>
<evidence type="ECO:0000313" key="1">
    <source>
        <dbReference type="EMBL" id="OCA75341.1"/>
    </source>
</evidence>
<dbReference type="OrthoDB" id="1250445at2"/>
<dbReference type="RefSeq" id="WP_065399310.1">
    <property type="nucleotide sequence ID" value="NZ_MAYG01000001.1"/>
</dbReference>
<gene>
    <name evidence="1" type="ORF">BBI00_13810</name>
</gene>
<protein>
    <submittedName>
        <fullName evidence="1">Uncharacterized protein</fullName>
    </submittedName>
</protein>
<name>A0A1B8ZUT2_9FLAO</name>
<comment type="caution">
    <text evidence="1">The sequence shown here is derived from an EMBL/GenBank/DDBJ whole genome shotgun (WGS) entry which is preliminary data.</text>
</comment>
<dbReference type="EMBL" id="MAYG01000001">
    <property type="protein sequence ID" value="OCA75341.1"/>
    <property type="molecule type" value="Genomic_DNA"/>
</dbReference>
<dbReference type="STRING" id="651561.BBI00_13810"/>
<evidence type="ECO:0000313" key="2">
    <source>
        <dbReference type="Proteomes" id="UP000093432"/>
    </source>
</evidence>
<reference evidence="2" key="1">
    <citation type="submission" date="2016-07" db="EMBL/GenBank/DDBJ databases">
        <authorList>
            <person name="Florea S."/>
            <person name="Webb J.S."/>
            <person name="Jaromczyk J."/>
            <person name="Schardl C.L."/>
        </authorList>
    </citation>
    <scope>NUCLEOTIDE SEQUENCE [LARGE SCALE GENOMIC DNA]</scope>
    <source>
        <strain evidence="2">CC-VM-7</strain>
    </source>
</reference>
<organism evidence="1 2">
    <name type="scientific">Chryseobacterium arthrosphaerae</name>
    <dbReference type="NCBI Taxonomy" id="651561"/>
    <lineage>
        <taxon>Bacteria</taxon>
        <taxon>Pseudomonadati</taxon>
        <taxon>Bacteroidota</taxon>
        <taxon>Flavobacteriia</taxon>
        <taxon>Flavobacteriales</taxon>
        <taxon>Weeksellaceae</taxon>
        <taxon>Chryseobacterium group</taxon>
        <taxon>Chryseobacterium</taxon>
    </lineage>
</organism>